<keyword evidence="1" id="KW-0479">Metal-binding</keyword>
<dbReference type="PANTHER" id="PTHR30502">
    <property type="entry name" value="2-KETO-3-DEOXY-L-RHAMNONATE ALDOLASE"/>
    <property type="match status" value="1"/>
</dbReference>
<dbReference type="AlphaFoldDB" id="A0A061SRA3"/>
<dbReference type="PANTHER" id="PTHR30502:SF4">
    <property type="entry name" value="5-KETO-4-DEOXY-D-GLUCARATE ALDOLASE"/>
    <property type="match status" value="1"/>
</dbReference>
<evidence type="ECO:0000256" key="1">
    <source>
        <dbReference type="ARBA" id="ARBA00022723"/>
    </source>
</evidence>
<evidence type="ECO:0000259" key="4">
    <source>
        <dbReference type="Pfam" id="PF03328"/>
    </source>
</evidence>
<dbReference type="RefSeq" id="WP_037905912.1">
    <property type="nucleotide sequence ID" value="NZ_JEMU01000003.1"/>
</dbReference>
<dbReference type="STRING" id="83219.PM02_05090"/>
<dbReference type="Pfam" id="PF03328">
    <property type="entry name" value="HpcH_HpaI"/>
    <property type="match status" value="1"/>
</dbReference>
<name>A0A061SRA3_9RHOB</name>
<dbReference type="EMBL" id="JEMU01000003">
    <property type="protein sequence ID" value="KAJ04201.1"/>
    <property type="molecule type" value="Genomic_DNA"/>
</dbReference>
<accession>A0A061SRA3</accession>
<gene>
    <name evidence="5" type="ORF">PM02_05090</name>
</gene>
<comment type="caution">
    <text evidence="5">The sequence shown here is derived from an EMBL/GenBank/DDBJ whole genome shotgun (WGS) entry which is preliminary data.</text>
</comment>
<dbReference type="Proteomes" id="UP000027337">
    <property type="component" value="Unassembled WGS sequence"/>
</dbReference>
<dbReference type="InterPro" id="IPR050251">
    <property type="entry name" value="HpcH-HpaI_aldolase"/>
</dbReference>
<dbReference type="SUPFAM" id="SSF51621">
    <property type="entry name" value="Phosphoenolpyruvate/pyruvate domain"/>
    <property type="match status" value="1"/>
</dbReference>
<dbReference type="InterPro" id="IPR040442">
    <property type="entry name" value="Pyrv_kinase-like_dom_sf"/>
</dbReference>
<dbReference type="GO" id="GO:0046872">
    <property type="term" value="F:metal ion binding"/>
    <property type="evidence" value="ECO:0007669"/>
    <property type="project" value="UniProtKB-KW"/>
</dbReference>
<reference evidence="5 6" key="1">
    <citation type="journal article" date="2014" name="Genome Announc.">
        <title>Draft Genome Sequences of Two Isolates of the Roseobacter Group, Sulfitobacter sp. Strains 3SOLIMAR09 and 1FIGIMAR09, from Harbors of Mallorca Island (Mediterranean Sea).</title>
        <authorList>
            <person name="Mas-Llado M."/>
            <person name="Pina-Villalonga J.M."/>
            <person name="Brunet-Galmes I."/>
            <person name="Nogales B."/>
            <person name="Bosch R."/>
        </authorList>
    </citation>
    <scope>NUCLEOTIDE SEQUENCE [LARGE SCALE GENOMIC DNA]</scope>
    <source>
        <strain evidence="5 6">1FIGIMAR09</strain>
    </source>
</reference>
<dbReference type="eggNOG" id="COG3836">
    <property type="taxonomic scope" value="Bacteria"/>
</dbReference>
<dbReference type="InterPro" id="IPR005000">
    <property type="entry name" value="Aldolase/citrate-lyase_domain"/>
</dbReference>
<keyword evidence="6" id="KW-1185">Reference proteome</keyword>
<evidence type="ECO:0000256" key="3">
    <source>
        <dbReference type="ARBA" id="ARBA00045074"/>
    </source>
</evidence>
<dbReference type="GO" id="GO:0005737">
    <property type="term" value="C:cytoplasm"/>
    <property type="evidence" value="ECO:0007669"/>
    <property type="project" value="TreeGrafter"/>
</dbReference>
<sequence>MDLEQNPFTHAIAAGQKQLGLWISFASAFAAEVTAPSGYDWALIDMEHSPNDYFSVLGQLQVFASSQTTAIVRPEWNDPVIVKRLLDMGVPGLLFPMIQTVEEAQKAVAATRYPPLGMRGVSGNTRANKFGRVGDYFAKVADETTVLLQIETASALDQAEDIAAVDGVSGIFFGPADIAADMGLLGKPMNDAVWNAIMPVARRLMDKGMPVGTLVSDPAFAARLLNDGFTFVACGSDTGLLAKASDALLAEVKGQLR</sequence>
<dbReference type="Gene3D" id="3.20.20.60">
    <property type="entry name" value="Phosphoenolpyruvate-binding domains"/>
    <property type="match status" value="1"/>
</dbReference>
<dbReference type="GO" id="GO:0016832">
    <property type="term" value="F:aldehyde-lyase activity"/>
    <property type="evidence" value="ECO:0007669"/>
    <property type="project" value="TreeGrafter"/>
</dbReference>
<protein>
    <submittedName>
        <fullName evidence="5">4-hydroxy-2-oxo-heptane-1,7-dioate aldolase</fullName>
    </submittedName>
</protein>
<evidence type="ECO:0000313" key="6">
    <source>
        <dbReference type="Proteomes" id="UP000027337"/>
    </source>
</evidence>
<evidence type="ECO:0000313" key="5">
    <source>
        <dbReference type="EMBL" id="KAJ04201.1"/>
    </source>
</evidence>
<evidence type="ECO:0000256" key="2">
    <source>
        <dbReference type="ARBA" id="ARBA00023239"/>
    </source>
</evidence>
<dbReference type="InterPro" id="IPR015813">
    <property type="entry name" value="Pyrv/PenolPyrv_kinase-like_dom"/>
</dbReference>
<organism evidence="5 6">
    <name type="scientific">Sulfitobacter mediterraneus</name>
    <dbReference type="NCBI Taxonomy" id="83219"/>
    <lineage>
        <taxon>Bacteria</taxon>
        <taxon>Pseudomonadati</taxon>
        <taxon>Pseudomonadota</taxon>
        <taxon>Alphaproteobacteria</taxon>
        <taxon>Rhodobacterales</taxon>
        <taxon>Roseobacteraceae</taxon>
        <taxon>Sulfitobacter</taxon>
    </lineage>
</organism>
<proteinExistence type="predicted"/>
<keyword evidence="2" id="KW-0456">Lyase</keyword>
<feature type="domain" description="HpcH/HpaI aldolase/citrate lyase" evidence="4">
    <location>
        <begin position="18"/>
        <end position="243"/>
    </location>
</feature>
<comment type="catalytic activity">
    <reaction evidence="3">
        <text>D-glyceraldehyde + pyruvate = 2-dehydro-3-deoxy-L-galactonate</text>
        <dbReference type="Rhea" id="RHEA:80055"/>
        <dbReference type="ChEBI" id="CHEBI:15361"/>
        <dbReference type="ChEBI" id="CHEBI:17378"/>
        <dbReference type="ChEBI" id="CHEBI:75545"/>
    </reaction>
</comment>